<protein>
    <submittedName>
        <fullName evidence="3">Uncharacterized protein</fullName>
    </submittedName>
</protein>
<feature type="region of interest" description="Disordered" evidence="1">
    <location>
        <begin position="1"/>
        <end position="39"/>
    </location>
</feature>
<name>N0E0Y6_9MICO</name>
<dbReference type="AlphaFoldDB" id="N0E0Y6"/>
<dbReference type="STRING" id="1193181.BN10_1620009"/>
<keyword evidence="2" id="KW-0812">Transmembrane</keyword>
<evidence type="ECO:0000256" key="1">
    <source>
        <dbReference type="SAM" id="MobiDB-lite"/>
    </source>
</evidence>
<feature type="transmembrane region" description="Helical" evidence="2">
    <location>
        <begin position="91"/>
        <end position="112"/>
    </location>
</feature>
<gene>
    <name evidence="3" type="ORF">BN10_1620009</name>
</gene>
<dbReference type="eggNOG" id="COG1277">
    <property type="taxonomic scope" value="Bacteria"/>
</dbReference>
<feature type="compositionally biased region" description="Polar residues" evidence="1">
    <location>
        <begin position="1"/>
        <end position="30"/>
    </location>
</feature>
<evidence type="ECO:0000256" key="2">
    <source>
        <dbReference type="SAM" id="Phobius"/>
    </source>
</evidence>
<keyword evidence="4" id="KW-1185">Reference proteome</keyword>
<proteinExistence type="predicted"/>
<keyword evidence="2" id="KW-0472">Membrane</keyword>
<accession>N0E0Y6</accession>
<dbReference type="EMBL" id="CAIZ01000071">
    <property type="protein sequence ID" value="CCH69426.1"/>
    <property type="molecule type" value="Genomic_DNA"/>
</dbReference>
<feature type="transmembrane region" description="Helical" evidence="2">
    <location>
        <begin position="206"/>
        <end position="231"/>
    </location>
</feature>
<dbReference type="HOGENOM" id="CLU_996688_0_0_11"/>
<sequence length="279" mass="29250">MTTVWTTGLSDRSTAGPTTDDSTETASSPRPGSRRSLDPAPAASLAQLVRIELRKAVDTRAGRWLLIVLCVVVVLACGALAIWGGEGERTVTSYLGLSVMPMAILLPVLGIMSATQEWSQRTGLTTFTLEPRRGRVVTAKVVAAALLGLIVIAVVFATSTLLALTTGGELNFGAISVPGVILMLTIFVLQGVAFGLALLNTPLAIVGALVLPTVWTILSSAFPTVAKAAVWLDLNQVTGPLVDGKMNGADWAHLATGVGFWVVLPLAIGTWRVLTREVK</sequence>
<dbReference type="Proteomes" id="UP000013167">
    <property type="component" value="Unassembled WGS sequence"/>
</dbReference>
<organism evidence="3 4">
    <name type="scientific">Phycicoccus elongatus Lp2</name>
    <dbReference type="NCBI Taxonomy" id="1193181"/>
    <lineage>
        <taxon>Bacteria</taxon>
        <taxon>Bacillati</taxon>
        <taxon>Actinomycetota</taxon>
        <taxon>Actinomycetes</taxon>
        <taxon>Micrococcales</taxon>
        <taxon>Intrasporangiaceae</taxon>
        <taxon>Phycicoccus</taxon>
    </lineage>
</organism>
<feature type="transmembrane region" description="Helical" evidence="2">
    <location>
        <begin position="251"/>
        <end position="274"/>
    </location>
</feature>
<feature type="transmembrane region" description="Helical" evidence="2">
    <location>
        <begin position="141"/>
        <end position="163"/>
    </location>
</feature>
<keyword evidence="2" id="KW-1133">Transmembrane helix</keyword>
<dbReference type="RefSeq" id="WP_010852075.1">
    <property type="nucleotide sequence ID" value="NZ_HF570956.1"/>
</dbReference>
<evidence type="ECO:0000313" key="4">
    <source>
        <dbReference type="Proteomes" id="UP000013167"/>
    </source>
</evidence>
<evidence type="ECO:0000313" key="3">
    <source>
        <dbReference type="EMBL" id="CCH69426.1"/>
    </source>
</evidence>
<comment type="caution">
    <text evidence="3">The sequence shown here is derived from an EMBL/GenBank/DDBJ whole genome shotgun (WGS) entry which is preliminary data.</text>
</comment>
<feature type="transmembrane region" description="Helical" evidence="2">
    <location>
        <begin position="175"/>
        <end position="199"/>
    </location>
</feature>
<reference evidence="3 4" key="1">
    <citation type="journal article" date="2013" name="ISME J.">
        <title>A metabolic model for members of the genus Tetrasphaera involved in enhanced biological phosphorus removal.</title>
        <authorList>
            <person name="Kristiansen R."/>
            <person name="Nguyen H.T.T."/>
            <person name="Saunders A.M."/>
            <person name="Nielsen J.L."/>
            <person name="Wimmer R."/>
            <person name="Le V.Q."/>
            <person name="McIlroy S.J."/>
            <person name="Petrovski S."/>
            <person name="Seviour R.J."/>
            <person name="Calteau A."/>
            <person name="Nielsen K.L."/>
            <person name="Nielsen P.H."/>
        </authorList>
    </citation>
    <scope>NUCLEOTIDE SEQUENCE [LARGE SCALE GENOMIC DNA]</scope>
    <source>
        <strain evidence="3 4">Lp2</strain>
    </source>
</reference>
<feature type="transmembrane region" description="Helical" evidence="2">
    <location>
        <begin position="64"/>
        <end position="85"/>
    </location>
</feature>